<evidence type="ECO:0000256" key="2">
    <source>
        <dbReference type="ARBA" id="ARBA00014165"/>
    </source>
</evidence>
<evidence type="ECO:0000256" key="4">
    <source>
        <dbReference type="ARBA" id="ARBA00023277"/>
    </source>
</evidence>
<organism evidence="7 8">
    <name type="scientific">Secundilactobacillus kimchicus JCM 15530</name>
    <dbReference type="NCBI Taxonomy" id="1302272"/>
    <lineage>
        <taxon>Bacteria</taxon>
        <taxon>Bacillati</taxon>
        <taxon>Bacillota</taxon>
        <taxon>Bacilli</taxon>
        <taxon>Lactobacillales</taxon>
        <taxon>Lactobacillaceae</taxon>
        <taxon>Secundilactobacillus</taxon>
    </lineage>
</organism>
<dbReference type="PATRIC" id="fig|1302272.5.peg.2333"/>
<keyword evidence="3" id="KW-0413">Isomerase</keyword>
<dbReference type="OrthoDB" id="9779408at2"/>
<name>A0A0R1HMR7_9LACO</name>
<dbReference type="GO" id="GO:0006006">
    <property type="term" value="P:glucose metabolic process"/>
    <property type="evidence" value="ECO:0007669"/>
    <property type="project" value="TreeGrafter"/>
</dbReference>
<protein>
    <recommendedName>
        <fullName evidence="2">Aldose 1-epimerase</fullName>
    </recommendedName>
    <alternativeName>
        <fullName evidence="6">Galactose mutarotase</fullName>
    </alternativeName>
    <alternativeName>
        <fullName evidence="5">Type-1 mutarotase</fullName>
    </alternativeName>
</protein>
<dbReference type="STRING" id="1302272.FC96_GL002286"/>
<reference evidence="7 8" key="1">
    <citation type="journal article" date="2015" name="Genome Announc.">
        <title>Expanding the biotechnology potential of lactobacilli through comparative genomics of 213 strains and associated genera.</title>
        <authorList>
            <person name="Sun Z."/>
            <person name="Harris H.M."/>
            <person name="McCann A."/>
            <person name="Guo C."/>
            <person name="Argimon S."/>
            <person name="Zhang W."/>
            <person name="Yang X."/>
            <person name="Jeffery I.B."/>
            <person name="Cooney J.C."/>
            <person name="Kagawa T.F."/>
            <person name="Liu W."/>
            <person name="Song Y."/>
            <person name="Salvetti E."/>
            <person name="Wrobel A."/>
            <person name="Rasinkangas P."/>
            <person name="Parkhill J."/>
            <person name="Rea M.C."/>
            <person name="O'Sullivan O."/>
            <person name="Ritari J."/>
            <person name="Douillard F.P."/>
            <person name="Paul Ross R."/>
            <person name="Yang R."/>
            <person name="Briner A.E."/>
            <person name="Felis G.E."/>
            <person name="de Vos W.M."/>
            <person name="Barrangou R."/>
            <person name="Klaenhammer T.R."/>
            <person name="Caufield P.W."/>
            <person name="Cui Y."/>
            <person name="Zhang H."/>
            <person name="O'Toole P.W."/>
        </authorList>
    </citation>
    <scope>NUCLEOTIDE SEQUENCE [LARGE SCALE GENOMIC DNA]</scope>
    <source>
        <strain evidence="7 8">JCM 15530</strain>
    </source>
</reference>
<dbReference type="InterPro" id="IPR047215">
    <property type="entry name" value="Galactose_mutarotase-like"/>
</dbReference>
<gene>
    <name evidence="7" type="ORF">FC96_GL002286</name>
</gene>
<dbReference type="PANTHER" id="PTHR10091:SF0">
    <property type="entry name" value="GALACTOSE MUTAROTASE"/>
    <property type="match status" value="1"/>
</dbReference>
<proteinExistence type="inferred from homology"/>
<dbReference type="AlphaFoldDB" id="A0A0R1HMR7"/>
<dbReference type="GO" id="GO:0005737">
    <property type="term" value="C:cytoplasm"/>
    <property type="evidence" value="ECO:0007669"/>
    <property type="project" value="TreeGrafter"/>
</dbReference>
<comment type="similarity">
    <text evidence="1">Belongs to the aldose epimerase family.</text>
</comment>
<dbReference type="EMBL" id="AZCX01000006">
    <property type="protein sequence ID" value="KRK47798.1"/>
    <property type="molecule type" value="Genomic_DNA"/>
</dbReference>
<dbReference type="InterPro" id="IPR011013">
    <property type="entry name" value="Gal_mutarotase_sf_dom"/>
</dbReference>
<dbReference type="PANTHER" id="PTHR10091">
    <property type="entry name" value="ALDOSE-1-EPIMERASE"/>
    <property type="match status" value="1"/>
</dbReference>
<dbReference type="Gene3D" id="2.70.98.10">
    <property type="match status" value="1"/>
</dbReference>
<comment type="caution">
    <text evidence="7">The sequence shown here is derived from an EMBL/GenBank/DDBJ whole genome shotgun (WGS) entry which is preliminary data.</text>
</comment>
<evidence type="ECO:0000313" key="8">
    <source>
        <dbReference type="Proteomes" id="UP000050911"/>
    </source>
</evidence>
<dbReference type="PROSITE" id="PS00545">
    <property type="entry name" value="ALDOSE_1_EPIMERASE"/>
    <property type="match status" value="1"/>
</dbReference>
<evidence type="ECO:0000256" key="6">
    <source>
        <dbReference type="ARBA" id="ARBA00033373"/>
    </source>
</evidence>
<dbReference type="InterPro" id="IPR018052">
    <property type="entry name" value="Ald1_epimerase_CS"/>
</dbReference>
<evidence type="ECO:0000256" key="3">
    <source>
        <dbReference type="ARBA" id="ARBA00023235"/>
    </source>
</evidence>
<evidence type="ECO:0000256" key="5">
    <source>
        <dbReference type="ARBA" id="ARBA00032300"/>
    </source>
</evidence>
<dbReference type="GO" id="GO:0033499">
    <property type="term" value="P:galactose catabolic process via UDP-galactose, Leloir pathway"/>
    <property type="evidence" value="ECO:0007669"/>
    <property type="project" value="TreeGrafter"/>
</dbReference>
<accession>A0A0R1HMR7</accession>
<dbReference type="Pfam" id="PF01263">
    <property type="entry name" value="Aldose_epim"/>
    <property type="match status" value="1"/>
</dbReference>
<keyword evidence="8" id="KW-1185">Reference proteome</keyword>
<dbReference type="RefSeq" id="WP_056942740.1">
    <property type="nucleotide sequence ID" value="NZ_AZCX01000006.1"/>
</dbReference>
<evidence type="ECO:0000313" key="7">
    <source>
        <dbReference type="EMBL" id="KRK47798.1"/>
    </source>
</evidence>
<dbReference type="CDD" id="cd09019">
    <property type="entry name" value="galactose_mutarotase_like"/>
    <property type="match status" value="1"/>
</dbReference>
<dbReference type="Proteomes" id="UP000050911">
    <property type="component" value="Unassembled WGS sequence"/>
</dbReference>
<sequence length="334" mass="36446">MQITSDVFGTYRGQDVKRYTLTNEAGNYISVMTLGATWTSFVADGRPLLVHFDTLAEYVNTPFYLCKAVGRVAGRIGGAKANINGKTVTLDANENGNTLHGGPHGFSFLNWDADQQDLGLAASVTFTRHISEAEDHFPGDLDAKITYTFDEENNVTVSFEASSTADTLFNPTNHAYFNLTEGQFDLSHQTLQINGNDRLVLDEQTKLPTGELAGVAGTGYDFRTANTVTEALAKIKTENGHPEIDDAFKVTPSNATPIAVLGDTESQRRVGIYSDRNALVVFTANVDEDDGPFNALATEAQTLPDAIHHDGFGDTVLPAGKLQHYSIRYQYYED</sequence>
<evidence type="ECO:0000256" key="1">
    <source>
        <dbReference type="ARBA" id="ARBA00006206"/>
    </source>
</evidence>
<dbReference type="SUPFAM" id="SSF74650">
    <property type="entry name" value="Galactose mutarotase-like"/>
    <property type="match status" value="1"/>
</dbReference>
<dbReference type="InterPro" id="IPR014718">
    <property type="entry name" value="GH-type_carb-bd"/>
</dbReference>
<dbReference type="GO" id="GO:0004034">
    <property type="term" value="F:aldose 1-epimerase activity"/>
    <property type="evidence" value="ECO:0007669"/>
    <property type="project" value="TreeGrafter"/>
</dbReference>
<keyword evidence="4" id="KW-0119">Carbohydrate metabolism</keyword>
<dbReference type="GO" id="GO:0030246">
    <property type="term" value="F:carbohydrate binding"/>
    <property type="evidence" value="ECO:0007669"/>
    <property type="project" value="InterPro"/>
</dbReference>
<dbReference type="InterPro" id="IPR008183">
    <property type="entry name" value="Aldose_1/G6P_1-epimerase"/>
</dbReference>